<feature type="region of interest" description="Disordered" evidence="1">
    <location>
        <begin position="183"/>
        <end position="209"/>
    </location>
</feature>
<keyword evidence="2" id="KW-0732">Signal</keyword>
<feature type="compositionally biased region" description="Basic and acidic residues" evidence="1">
    <location>
        <begin position="200"/>
        <end position="209"/>
    </location>
</feature>
<dbReference type="AlphaFoldDB" id="A0AA95HEG4"/>
<name>A0AA95HEG4_9GAMM</name>
<dbReference type="Pfam" id="PF07603">
    <property type="entry name" value="Lcl_C"/>
    <property type="match status" value="1"/>
</dbReference>
<reference evidence="4" key="1">
    <citation type="journal article" date="2023" name="Int. J. Mol. Sci.">
        <title>Metagenomics Revealed a New Genus 'Candidatus Thiocaldithrix dubininis' gen. nov., sp. nov. and a New Species 'Candidatus Thiothrix putei' sp. nov. in the Family Thiotrichaceae, Some Members of Which Have Traits of Both Na+- and H+-Motive Energetics.</title>
        <authorList>
            <person name="Ravin N.V."/>
            <person name="Muntyan M.S."/>
            <person name="Smolyakov D.D."/>
            <person name="Rudenko T.S."/>
            <person name="Beletsky A.V."/>
            <person name="Mardanov A.V."/>
            <person name="Grabovich M.Y."/>
        </authorList>
    </citation>
    <scope>NUCLEOTIDE SEQUENCE</scope>
    <source>
        <strain evidence="4">GKL-02</strain>
    </source>
</reference>
<dbReference type="PROSITE" id="PS51257">
    <property type="entry name" value="PROKAR_LIPOPROTEIN"/>
    <property type="match status" value="1"/>
</dbReference>
<dbReference type="Proteomes" id="UP001301326">
    <property type="component" value="Chromosome"/>
</dbReference>
<dbReference type="KEGG" id="tput:QJT81_00085"/>
<gene>
    <name evidence="4" type="ORF">QJT81_00085</name>
</gene>
<dbReference type="Gene3D" id="2.60.40.10">
    <property type="entry name" value="Immunoglobulins"/>
    <property type="match status" value="1"/>
</dbReference>
<dbReference type="EMBL" id="CP124756">
    <property type="protein sequence ID" value="WGZ94423.1"/>
    <property type="molecule type" value="Genomic_DNA"/>
</dbReference>
<reference evidence="4" key="2">
    <citation type="submission" date="2023-04" db="EMBL/GenBank/DDBJ databases">
        <authorList>
            <person name="Beletskiy A.V."/>
            <person name="Mardanov A.V."/>
            <person name="Ravin N.V."/>
        </authorList>
    </citation>
    <scope>NUCLEOTIDE SEQUENCE</scope>
    <source>
        <strain evidence="4">GKL-02</strain>
    </source>
</reference>
<protein>
    <submittedName>
        <fullName evidence="4">DUF1566 domain-containing protein</fullName>
    </submittedName>
</protein>
<evidence type="ECO:0000256" key="1">
    <source>
        <dbReference type="SAM" id="MobiDB-lite"/>
    </source>
</evidence>
<accession>A0AA95HEG4</accession>
<feature type="signal peptide" evidence="2">
    <location>
        <begin position="1"/>
        <end position="30"/>
    </location>
</feature>
<evidence type="ECO:0000313" key="4">
    <source>
        <dbReference type="EMBL" id="WGZ94423.1"/>
    </source>
</evidence>
<proteinExistence type="predicted"/>
<dbReference type="Pfam" id="PF22352">
    <property type="entry name" value="K319L-like_PKD"/>
    <property type="match status" value="1"/>
</dbReference>
<organism evidence="4">
    <name type="scientific">Candidatus Thiothrix putei</name>
    <dbReference type="NCBI Taxonomy" id="3080811"/>
    <lineage>
        <taxon>Bacteria</taxon>
        <taxon>Pseudomonadati</taxon>
        <taxon>Pseudomonadota</taxon>
        <taxon>Gammaproteobacteria</taxon>
        <taxon>Thiotrichales</taxon>
        <taxon>Thiotrichaceae</taxon>
        <taxon>Thiothrix</taxon>
    </lineage>
</organism>
<dbReference type="InterPro" id="IPR013783">
    <property type="entry name" value="Ig-like_fold"/>
</dbReference>
<sequence>MRQTNHSPAVRGQGFRLVLASIVACQLLLAAGCSRHGESSDTTPTNLVVQAGDDITASAGAGITLQGSISGASSNATYRWEQVSGPTVVLRGSDTLQPSFDAPRAEEDTTLVFRLVVTDRNLTFTDIITIVLVGTPVQPSPTGKLNDTGITTCGNYYIAGRSGDHNNDLDCSLLTDTVGNPIPPASRIDGTGKPTGQDGHVGRDVTHRDDSDGYAGFSFTKIDKNGKRLSSTAEQWSCVKDNVTGLVWEVKTDDGGLHDKDWTYSWYEPDSRKNGGYAGKQNGGECGSTSQCDTHAYVQAVNTNGWCGAKGWRMPTSRELRSIAVMNPGQLPPPRFEGSLDRHYFPDASNTFDHIYWSSSPIPSALMMLLGPDTTSTQHARAFNAGNRFEGGWETWFKKDRRWNVRLVRDGQ</sequence>
<feature type="domain" description="Lcl C-terminal" evidence="3">
    <location>
        <begin position="238"/>
        <end position="409"/>
    </location>
</feature>
<evidence type="ECO:0000256" key="2">
    <source>
        <dbReference type="SAM" id="SignalP"/>
    </source>
</evidence>
<feature type="chain" id="PRO_5041728675" evidence="2">
    <location>
        <begin position="31"/>
        <end position="412"/>
    </location>
</feature>
<dbReference type="InterPro" id="IPR011460">
    <property type="entry name" value="Lcl_C"/>
</dbReference>
<evidence type="ECO:0000259" key="3">
    <source>
        <dbReference type="Pfam" id="PF07603"/>
    </source>
</evidence>